<evidence type="ECO:0000256" key="12">
    <source>
        <dbReference type="ARBA" id="ARBA00032448"/>
    </source>
</evidence>
<comment type="similarity">
    <text evidence="2 18">Belongs to the FPP/GGPP synthase family.</text>
</comment>
<evidence type="ECO:0000256" key="4">
    <source>
        <dbReference type="ARBA" id="ARBA00012439"/>
    </source>
</evidence>
<dbReference type="PROSITE" id="PS00444">
    <property type="entry name" value="POLYPRENYL_SYNTHASE_2"/>
    <property type="match status" value="1"/>
</dbReference>
<dbReference type="STRING" id="380704.G3Y857"/>
<dbReference type="PANTHER" id="PTHR12001:SF70">
    <property type="entry name" value="PYROPHOSPHATE SYNTHETASE ATMG, PUTATIVE (AFU_ORTHOLOGUE AFUA_8G02400)-RELATED"/>
    <property type="match status" value="1"/>
</dbReference>
<dbReference type="InterPro" id="IPR000092">
    <property type="entry name" value="Polyprenyl_synt"/>
</dbReference>
<dbReference type="Proteomes" id="UP000009038">
    <property type="component" value="Unassembled WGS sequence"/>
</dbReference>
<dbReference type="GO" id="GO:0043386">
    <property type="term" value="P:mycotoxin biosynthetic process"/>
    <property type="evidence" value="ECO:0007669"/>
    <property type="project" value="UniProtKB-ARBA"/>
</dbReference>
<evidence type="ECO:0000256" key="3">
    <source>
        <dbReference type="ARBA" id="ARBA00012382"/>
    </source>
</evidence>
<comment type="catalytic activity">
    <reaction evidence="17">
        <text>isopentenyl diphosphate + (2E)-geranyl diphosphate = (2E,6E)-farnesyl diphosphate + diphosphate</text>
        <dbReference type="Rhea" id="RHEA:19361"/>
        <dbReference type="ChEBI" id="CHEBI:33019"/>
        <dbReference type="ChEBI" id="CHEBI:58057"/>
        <dbReference type="ChEBI" id="CHEBI:128769"/>
        <dbReference type="ChEBI" id="CHEBI:175763"/>
        <dbReference type="EC" id="2.5.1.10"/>
    </reaction>
</comment>
<dbReference type="GO" id="GO:0008299">
    <property type="term" value="P:isoprenoid biosynthetic process"/>
    <property type="evidence" value="ECO:0007669"/>
    <property type="project" value="InterPro"/>
</dbReference>
<dbReference type="OrthoDB" id="6921389at2759"/>
<evidence type="ECO:0000256" key="8">
    <source>
        <dbReference type="ARBA" id="ARBA00022842"/>
    </source>
</evidence>
<evidence type="ECO:0000256" key="10">
    <source>
        <dbReference type="ARBA" id="ARBA00032380"/>
    </source>
</evidence>
<comment type="caution">
    <text evidence="19">The sequence shown here is derived from an EMBL/GenBank/DDBJ whole genome shotgun (WGS) entry which is preliminary data.</text>
</comment>
<keyword evidence="7" id="KW-0479">Metal-binding</keyword>
<evidence type="ECO:0000256" key="6">
    <source>
        <dbReference type="ARBA" id="ARBA00022679"/>
    </source>
</evidence>
<dbReference type="EC" id="2.5.1.29" evidence="3"/>
<evidence type="ECO:0000256" key="1">
    <source>
        <dbReference type="ARBA" id="ARBA00001946"/>
    </source>
</evidence>
<dbReference type="PROSITE" id="PS00723">
    <property type="entry name" value="POLYPRENYL_SYNTHASE_1"/>
    <property type="match status" value="1"/>
</dbReference>
<dbReference type="Gene3D" id="1.10.600.10">
    <property type="entry name" value="Farnesyl Diphosphate Synthase"/>
    <property type="match status" value="1"/>
</dbReference>
<evidence type="ECO:0000256" key="5">
    <source>
        <dbReference type="ARBA" id="ARBA00012833"/>
    </source>
</evidence>
<organism evidence="19 20">
    <name type="scientific">Aspergillus niger (strain ATCC 1015 / CBS 113.46 / FGSC A1144 / LSHB Ac4 / NCTC 3858a / NRRL 328 / USDA 3528.7)</name>
    <dbReference type="NCBI Taxonomy" id="380704"/>
    <lineage>
        <taxon>Eukaryota</taxon>
        <taxon>Fungi</taxon>
        <taxon>Dikarya</taxon>
        <taxon>Ascomycota</taxon>
        <taxon>Pezizomycotina</taxon>
        <taxon>Eurotiomycetes</taxon>
        <taxon>Eurotiomycetidae</taxon>
        <taxon>Eurotiales</taxon>
        <taxon>Aspergillaceae</taxon>
        <taxon>Aspergillus</taxon>
        <taxon>Aspergillus subgen. Circumdati</taxon>
    </lineage>
</organism>
<dbReference type="AlphaFoldDB" id="G3Y857"/>
<dbReference type="PANTHER" id="PTHR12001">
    <property type="entry name" value="GERANYLGERANYL PYROPHOSPHATE SYNTHASE"/>
    <property type="match status" value="1"/>
</dbReference>
<gene>
    <name evidence="19" type="ORF">ASPNIDRAFT_194367</name>
</gene>
<evidence type="ECO:0000256" key="18">
    <source>
        <dbReference type="RuleBase" id="RU004466"/>
    </source>
</evidence>
<keyword evidence="8" id="KW-0460">Magnesium</keyword>
<dbReference type="GO" id="GO:0004337">
    <property type="term" value="F:(2E,6E)-farnesyl diphosphate synthase activity"/>
    <property type="evidence" value="ECO:0007669"/>
    <property type="project" value="UniProtKB-EC"/>
</dbReference>
<comment type="cofactor">
    <cofactor evidence="1">
        <name>Mg(2+)</name>
        <dbReference type="ChEBI" id="CHEBI:18420"/>
    </cofactor>
</comment>
<dbReference type="InterPro" id="IPR033749">
    <property type="entry name" value="Polyprenyl_synt_CS"/>
</dbReference>
<keyword evidence="6 18" id="KW-0808">Transferase</keyword>
<evidence type="ECO:0000256" key="13">
    <source>
        <dbReference type="ARBA" id="ARBA00032873"/>
    </source>
</evidence>
<evidence type="ECO:0000256" key="2">
    <source>
        <dbReference type="ARBA" id="ARBA00006706"/>
    </source>
</evidence>
<dbReference type="EC" id="2.5.1.1" evidence="5"/>
<evidence type="ECO:0000313" key="20">
    <source>
        <dbReference type="Proteomes" id="UP000009038"/>
    </source>
</evidence>
<name>G3Y857_ASPNA</name>
<evidence type="ECO:0000256" key="14">
    <source>
        <dbReference type="ARBA" id="ARBA00033096"/>
    </source>
</evidence>
<dbReference type="EMBL" id="ACJE01000015">
    <property type="protein sequence ID" value="EHA20968.1"/>
    <property type="molecule type" value="Genomic_DNA"/>
</dbReference>
<dbReference type="GO" id="GO:0004311">
    <property type="term" value="F:geranylgeranyl diphosphate synthase activity"/>
    <property type="evidence" value="ECO:0007669"/>
    <property type="project" value="UniProtKB-EC"/>
</dbReference>
<dbReference type="GO" id="GO:0046165">
    <property type="term" value="P:alcohol biosynthetic process"/>
    <property type="evidence" value="ECO:0007669"/>
    <property type="project" value="UniProtKB-ARBA"/>
</dbReference>
<comment type="catalytic activity">
    <reaction evidence="16">
        <text>isopentenyl diphosphate + dimethylallyl diphosphate = (2E)-geranyl diphosphate + diphosphate</text>
        <dbReference type="Rhea" id="RHEA:22408"/>
        <dbReference type="ChEBI" id="CHEBI:33019"/>
        <dbReference type="ChEBI" id="CHEBI:57623"/>
        <dbReference type="ChEBI" id="CHEBI:58057"/>
        <dbReference type="ChEBI" id="CHEBI:128769"/>
        <dbReference type="EC" id="2.5.1.1"/>
    </reaction>
</comment>
<evidence type="ECO:0000256" key="11">
    <source>
        <dbReference type="ARBA" id="ARBA00032424"/>
    </source>
</evidence>
<evidence type="ECO:0000256" key="16">
    <source>
        <dbReference type="ARBA" id="ARBA00049291"/>
    </source>
</evidence>
<evidence type="ECO:0000256" key="15">
    <source>
        <dbReference type="ARBA" id="ARBA00048119"/>
    </source>
</evidence>
<accession>G3Y857</accession>
<dbReference type="SUPFAM" id="SSF48576">
    <property type="entry name" value="Terpenoid synthases"/>
    <property type="match status" value="1"/>
</dbReference>
<dbReference type="CDD" id="cd00685">
    <property type="entry name" value="Trans_IPPS_HT"/>
    <property type="match status" value="1"/>
</dbReference>
<dbReference type="InterPro" id="IPR008949">
    <property type="entry name" value="Isoprenoid_synthase_dom_sf"/>
</dbReference>
<evidence type="ECO:0000256" key="17">
    <source>
        <dbReference type="ARBA" id="ARBA00049399"/>
    </source>
</evidence>
<evidence type="ECO:0000256" key="9">
    <source>
        <dbReference type="ARBA" id="ARBA00032052"/>
    </source>
</evidence>
<dbReference type="GO" id="GO:0046872">
    <property type="term" value="F:metal ion binding"/>
    <property type="evidence" value="ECO:0007669"/>
    <property type="project" value="UniProtKB-KW"/>
</dbReference>
<evidence type="ECO:0000256" key="7">
    <source>
        <dbReference type="ARBA" id="ARBA00022723"/>
    </source>
</evidence>
<dbReference type="GO" id="GO:0004161">
    <property type="term" value="F:dimethylallyltranstransferase activity"/>
    <property type="evidence" value="ECO:0007669"/>
    <property type="project" value="UniProtKB-EC"/>
</dbReference>
<protein>
    <recommendedName>
        <fullName evidence="13">(2E,6E)-farnesyl diphosphate synthase</fullName>
        <ecNumber evidence="5">2.5.1.1</ecNumber>
        <ecNumber evidence="4">2.5.1.10</ecNumber>
        <ecNumber evidence="3">2.5.1.29</ecNumber>
    </recommendedName>
    <alternativeName>
        <fullName evidence="12">Dimethylallyltranstransferase</fullName>
    </alternativeName>
    <alternativeName>
        <fullName evidence="11">Farnesyl diphosphate synthase</fullName>
    </alternativeName>
    <alternativeName>
        <fullName evidence="9">Farnesyltranstransferase</fullName>
    </alternativeName>
    <alternativeName>
        <fullName evidence="14">Geranylgeranyl diphosphate synthase</fullName>
    </alternativeName>
    <alternativeName>
        <fullName evidence="10">Geranyltranstransferase</fullName>
    </alternativeName>
</protein>
<dbReference type="EC" id="2.5.1.10" evidence="4"/>
<proteinExistence type="inferred from homology"/>
<dbReference type="HOGENOM" id="CLU_014015_6_0_1"/>
<comment type="catalytic activity">
    <reaction evidence="15">
        <text>isopentenyl diphosphate + (2E,6E)-farnesyl diphosphate = (2E,6E,10E)-geranylgeranyl diphosphate + diphosphate</text>
        <dbReference type="Rhea" id="RHEA:17653"/>
        <dbReference type="ChEBI" id="CHEBI:33019"/>
        <dbReference type="ChEBI" id="CHEBI:58756"/>
        <dbReference type="ChEBI" id="CHEBI:128769"/>
        <dbReference type="ChEBI" id="CHEBI:175763"/>
        <dbReference type="EC" id="2.5.1.29"/>
    </reaction>
</comment>
<reference evidence="19 20" key="1">
    <citation type="journal article" date="2011" name="Genome Res.">
        <title>Comparative genomics of citric-acid-producing Aspergillus niger ATCC 1015 versus enzyme-producing CBS 513.88.</title>
        <authorList>
            <person name="Andersen M.R."/>
            <person name="Salazar M.P."/>
            <person name="Schaap P.J."/>
            <person name="van de Vondervoort P.J."/>
            <person name="Culley D."/>
            <person name="Thykaer J."/>
            <person name="Frisvad J.C."/>
            <person name="Nielsen K.F."/>
            <person name="Albang R."/>
            <person name="Albermann K."/>
            <person name="Berka R.M."/>
            <person name="Braus G.H."/>
            <person name="Braus-Stromeyer S.A."/>
            <person name="Corrochano L.M."/>
            <person name="Dai Z."/>
            <person name="van Dijck P.W."/>
            <person name="Hofmann G."/>
            <person name="Lasure L.L."/>
            <person name="Magnuson J.K."/>
            <person name="Menke H."/>
            <person name="Meijer M."/>
            <person name="Meijer S.L."/>
            <person name="Nielsen J.B."/>
            <person name="Nielsen M.L."/>
            <person name="van Ooyen A.J."/>
            <person name="Pel H.J."/>
            <person name="Poulsen L."/>
            <person name="Samson R.A."/>
            <person name="Stam H."/>
            <person name="Tsang A."/>
            <person name="van den Brink J.M."/>
            <person name="Atkins A."/>
            <person name="Aerts A."/>
            <person name="Shapiro H."/>
            <person name="Pangilinan J."/>
            <person name="Salamov A."/>
            <person name="Lou Y."/>
            <person name="Lindquist E."/>
            <person name="Lucas S."/>
            <person name="Grimwood J."/>
            <person name="Grigoriev I.V."/>
            <person name="Kubicek C.P."/>
            <person name="Martinez D."/>
            <person name="van Peij N.N."/>
            <person name="Roubos J.A."/>
            <person name="Nielsen J."/>
            <person name="Baker S.E."/>
        </authorList>
    </citation>
    <scope>NUCLEOTIDE SEQUENCE [LARGE SCALE GENOMIC DNA]</scope>
    <source>
        <strain evidence="20">ATCC 1015 / CBS 113.46 / FGSC A1144 / LSHB Ac4 / NCTC 3858a / NRRL 328 / USDA 3528.7</strain>
    </source>
</reference>
<evidence type="ECO:0000313" key="19">
    <source>
        <dbReference type="EMBL" id="EHA20968.1"/>
    </source>
</evidence>
<dbReference type="SFLD" id="SFLDS00005">
    <property type="entry name" value="Isoprenoid_Synthase_Type_I"/>
    <property type="match status" value="1"/>
</dbReference>
<dbReference type="Pfam" id="PF00348">
    <property type="entry name" value="polyprenyl_synt"/>
    <property type="match status" value="1"/>
</dbReference>
<sequence length="328" mass="37625">MNTPYFPFVSSGVFSASIPSSPTNIEAASTSQSETSFLDKEKIVRGPLDYLLKSPGKDIRRKFIHAFNEWLRIPEEKLNIITEIVGLLHTASLLIDDIQDNSKLRRGLPVAHSIFGIAQTINSANYAYFLAQERLRELNHPEAYEIYTEELLRLHRGQGMDLYWRDSLTCPTEEDYIEMIANKTGGLFRLAIKLMQLETETKRQVLHISDLLGVIFQIRDDYQNLQSGLYTKNKGFCEDLTEGKFSFLIIHSIHSNPNNHHLLNILRQRSEDDSVKKYAVEYIDSTGSFEYCRERLASLLEEADHMVKELESQVGHSKGIYEILSFLS</sequence>